<name>A0A3M7JKD1_ASPFL</name>
<accession>A0A3M7JKD1</accession>
<dbReference type="InterPro" id="IPR013087">
    <property type="entry name" value="Znf_C2H2_type"/>
</dbReference>
<gene>
    <name evidence="2" type="ORF">BDV35DRAFT_338611</name>
    <name evidence="3" type="ORF">CA14_004729</name>
</gene>
<dbReference type="PANTHER" id="PTHR42085">
    <property type="entry name" value="F-BOX DOMAIN-CONTAINING PROTEIN"/>
    <property type="match status" value="1"/>
</dbReference>
<evidence type="ECO:0000259" key="1">
    <source>
        <dbReference type="PROSITE" id="PS00028"/>
    </source>
</evidence>
<protein>
    <recommendedName>
        <fullName evidence="1">C2H2-type domain-containing protein</fullName>
    </recommendedName>
</protein>
<dbReference type="SMART" id="SM00355">
    <property type="entry name" value="ZnF_C2H2"/>
    <property type="match status" value="2"/>
</dbReference>
<reference evidence="3 4" key="1">
    <citation type="submission" date="2018-07" db="EMBL/GenBank/DDBJ databases">
        <title>Identification of spontaneous genetic mutation associated with occurrence of a yellow conidial color mutant of Aspergillus flavus.</title>
        <authorList>
            <person name="Chang P.-K."/>
            <person name="Mack B.M."/>
            <person name="Scharfenstein L."/>
            <person name="Gilbert M.K."/>
        </authorList>
    </citation>
    <scope>NUCLEOTIDE SEQUENCE [LARGE SCALE GENOMIC DNA]</scope>
    <source>
        <strain evidence="3 4">CA14</strain>
    </source>
</reference>
<evidence type="ECO:0000313" key="2">
    <source>
        <dbReference type="EMBL" id="KAB8251428.1"/>
    </source>
</evidence>
<evidence type="ECO:0000313" key="3">
    <source>
        <dbReference type="EMBL" id="RMZ37890.1"/>
    </source>
</evidence>
<reference evidence="2" key="2">
    <citation type="submission" date="2019-04" db="EMBL/GenBank/DDBJ databases">
        <title>Friends and foes A comparative genomics study of 23 Aspergillus species from section Flavi.</title>
        <authorList>
            <consortium name="DOE Joint Genome Institute"/>
            <person name="Kjaerbolling I."/>
            <person name="Vesth T."/>
            <person name="Frisvad J.C."/>
            <person name="Nybo J.L."/>
            <person name="Theobald S."/>
            <person name="Kildgaard S."/>
            <person name="Isbrandt T."/>
            <person name="Kuo A."/>
            <person name="Sato A."/>
            <person name="Lyhne E.K."/>
            <person name="Kogle M.E."/>
            <person name="Wiebenga A."/>
            <person name="Kun R.S."/>
            <person name="Lubbers R.J."/>
            <person name="Makela M.R."/>
            <person name="Barry K."/>
            <person name="Chovatia M."/>
            <person name="Clum A."/>
            <person name="Daum C."/>
            <person name="Haridas S."/>
            <person name="He G."/>
            <person name="LaButti K."/>
            <person name="Lipzen A."/>
            <person name="Mondo S."/>
            <person name="Riley R."/>
            <person name="Salamov A."/>
            <person name="Simmons B.A."/>
            <person name="Magnuson J.K."/>
            <person name="Henrissat B."/>
            <person name="Mortensen U.H."/>
            <person name="Larsen T.O."/>
            <person name="Devries R.P."/>
            <person name="Grigoriev I.V."/>
            <person name="Machida M."/>
            <person name="Baker S.E."/>
            <person name="Andersen M.R."/>
        </authorList>
    </citation>
    <scope>NUCLEOTIDE SEQUENCE [LARGE SCALE GENOMIC DNA]</scope>
    <source>
        <strain evidence="2">CBS 121.62</strain>
    </source>
</reference>
<proteinExistence type="predicted"/>
<dbReference type="VEuPathDB" id="FungiDB:AFLA_003154"/>
<feature type="domain" description="C2H2-type" evidence="1">
    <location>
        <begin position="61"/>
        <end position="83"/>
    </location>
</feature>
<dbReference type="Proteomes" id="UP000275480">
    <property type="component" value="Unassembled WGS sequence"/>
</dbReference>
<dbReference type="PROSITE" id="PS00028">
    <property type="entry name" value="ZINC_FINGER_C2H2_1"/>
    <property type="match status" value="1"/>
</dbReference>
<dbReference type="EMBL" id="ML734559">
    <property type="protein sequence ID" value="KAB8251428.1"/>
    <property type="molecule type" value="Genomic_DNA"/>
</dbReference>
<dbReference type="InterPro" id="IPR038883">
    <property type="entry name" value="AN11006-like"/>
</dbReference>
<dbReference type="VEuPathDB" id="FungiDB:F9C07_2058502"/>
<dbReference type="Proteomes" id="UP000325434">
    <property type="component" value="Unassembled WGS sequence"/>
</dbReference>
<organism evidence="2">
    <name type="scientific">Aspergillus flavus</name>
    <dbReference type="NCBI Taxonomy" id="5059"/>
    <lineage>
        <taxon>Eukaryota</taxon>
        <taxon>Fungi</taxon>
        <taxon>Dikarya</taxon>
        <taxon>Ascomycota</taxon>
        <taxon>Pezizomycotina</taxon>
        <taxon>Eurotiomycetes</taxon>
        <taxon>Eurotiomycetidae</taxon>
        <taxon>Eurotiales</taxon>
        <taxon>Aspergillaceae</taxon>
        <taxon>Aspergillus</taxon>
        <taxon>Aspergillus subgen. Circumdati</taxon>
    </lineage>
</organism>
<dbReference type="Gene3D" id="3.30.160.60">
    <property type="entry name" value="Classic Zinc Finger"/>
    <property type="match status" value="1"/>
</dbReference>
<dbReference type="AlphaFoldDB" id="A0A3M7JKD1"/>
<dbReference type="EMBL" id="QQZZ01000174">
    <property type="protein sequence ID" value="RMZ37890.1"/>
    <property type="molecule type" value="Genomic_DNA"/>
</dbReference>
<evidence type="ECO:0000313" key="4">
    <source>
        <dbReference type="Proteomes" id="UP000275480"/>
    </source>
</evidence>
<sequence length="331" mass="39259">MPWQAQVCTFCQKQYVHKTGLRDHLSCYTGDVRIPADGIHDVLKIEKILDGGNRRHCQYRCPVCSKTINGRYNFIEHVVYSKHHDVLNGDFQKGTIRRYRHQGWPFQFEKKTVKVWQRKGKFPFLRLPFELRFMVYKFFLCFGKITFGERMLTSSVYPNRQGKWFQHNPKNNLLALLAVNHQVYDEARRVLYSLNSFIFEMRNKIPVFFIGIGRDNAALLQSVRWMVGPQHSENQIGLIKRYLTRTEEEHIWNDEKSYLNFLAMLFNETPDDDFIARHDHRLVRLDTDCTSLCGCRVRYRLDAIFGDNDGEDSKKIDTKGTISFELYKDHR</sequence>
<dbReference type="PANTHER" id="PTHR42085:SF8">
    <property type="entry name" value="F-BOX DOMAIN-CONTAINING PROTEIN"/>
    <property type="match status" value="1"/>
</dbReference>